<proteinExistence type="predicted"/>
<evidence type="ECO:0000313" key="1">
    <source>
        <dbReference type="EMBL" id="KAK3342101.1"/>
    </source>
</evidence>
<dbReference type="AlphaFoldDB" id="A0AAJ0M973"/>
<evidence type="ECO:0000313" key="2">
    <source>
        <dbReference type="Proteomes" id="UP001275084"/>
    </source>
</evidence>
<dbReference type="PROSITE" id="PS51257">
    <property type="entry name" value="PROKAR_LIPOPROTEIN"/>
    <property type="match status" value="1"/>
</dbReference>
<accession>A0AAJ0M973</accession>
<dbReference type="Proteomes" id="UP001275084">
    <property type="component" value="Unassembled WGS sequence"/>
</dbReference>
<gene>
    <name evidence="1" type="ORF">B0T25DRAFT_359144</name>
</gene>
<keyword evidence="2" id="KW-1185">Reference proteome</keyword>
<dbReference type="EMBL" id="JAUIQD010000008">
    <property type="protein sequence ID" value="KAK3342101.1"/>
    <property type="molecule type" value="Genomic_DNA"/>
</dbReference>
<sequence>MQKYRLLWFSRLGIAAIVFLSVACSELAGSHLPARRLSKQAATCCLLLVSCQVPEKKRGAVDHETRQQQRISAAQWAGKNETCLPALPCPACADVQRIRRHYPPCCRKPQGCAREMEACCCLAISPEGNWIVWCNPRSRTAADCRVVLDTTGYSMNMPQVWEIVCFMRGSCCFPRPGPAPALDSTGNGKLELEAVVFGARLSATGFRRHKAPIRATPCICSWVRLAGGRQSASPCAIVDRPFDHDGVP</sequence>
<name>A0AAJ0M973_9PEZI</name>
<protein>
    <submittedName>
        <fullName evidence="1">Uncharacterized protein</fullName>
    </submittedName>
</protein>
<reference evidence="1" key="2">
    <citation type="submission" date="2023-06" db="EMBL/GenBank/DDBJ databases">
        <authorList>
            <consortium name="Lawrence Berkeley National Laboratory"/>
            <person name="Haridas S."/>
            <person name="Hensen N."/>
            <person name="Bonometti L."/>
            <person name="Westerberg I."/>
            <person name="Brannstrom I.O."/>
            <person name="Guillou S."/>
            <person name="Cros-Aarteil S."/>
            <person name="Calhoun S."/>
            <person name="Kuo A."/>
            <person name="Mondo S."/>
            <person name="Pangilinan J."/>
            <person name="Riley R."/>
            <person name="Labutti K."/>
            <person name="Andreopoulos B."/>
            <person name="Lipzen A."/>
            <person name="Chen C."/>
            <person name="Yanf M."/>
            <person name="Daum C."/>
            <person name="Ng V."/>
            <person name="Clum A."/>
            <person name="Steindorff A."/>
            <person name="Ohm R."/>
            <person name="Martin F."/>
            <person name="Silar P."/>
            <person name="Natvig D."/>
            <person name="Lalanne C."/>
            <person name="Gautier V."/>
            <person name="Ament-Velasquez S.L."/>
            <person name="Kruys A."/>
            <person name="Hutchinson M.I."/>
            <person name="Powell A.J."/>
            <person name="Barry K."/>
            <person name="Miller A.N."/>
            <person name="Grigoriev I.V."/>
            <person name="Debuchy R."/>
            <person name="Gladieux P."/>
            <person name="Thoren M.H."/>
            <person name="Johannesson H."/>
        </authorList>
    </citation>
    <scope>NUCLEOTIDE SEQUENCE</scope>
    <source>
        <strain evidence="1">CBS 955.72</strain>
    </source>
</reference>
<organism evidence="1 2">
    <name type="scientific">Lasiosphaeria hispida</name>
    <dbReference type="NCBI Taxonomy" id="260671"/>
    <lineage>
        <taxon>Eukaryota</taxon>
        <taxon>Fungi</taxon>
        <taxon>Dikarya</taxon>
        <taxon>Ascomycota</taxon>
        <taxon>Pezizomycotina</taxon>
        <taxon>Sordariomycetes</taxon>
        <taxon>Sordariomycetidae</taxon>
        <taxon>Sordariales</taxon>
        <taxon>Lasiosphaeriaceae</taxon>
        <taxon>Lasiosphaeria</taxon>
    </lineage>
</organism>
<reference evidence="1" key="1">
    <citation type="journal article" date="2023" name="Mol. Phylogenet. Evol.">
        <title>Genome-scale phylogeny and comparative genomics of the fungal order Sordariales.</title>
        <authorList>
            <person name="Hensen N."/>
            <person name="Bonometti L."/>
            <person name="Westerberg I."/>
            <person name="Brannstrom I.O."/>
            <person name="Guillou S."/>
            <person name="Cros-Aarteil S."/>
            <person name="Calhoun S."/>
            <person name="Haridas S."/>
            <person name="Kuo A."/>
            <person name="Mondo S."/>
            <person name="Pangilinan J."/>
            <person name="Riley R."/>
            <person name="LaButti K."/>
            <person name="Andreopoulos B."/>
            <person name="Lipzen A."/>
            <person name="Chen C."/>
            <person name="Yan M."/>
            <person name="Daum C."/>
            <person name="Ng V."/>
            <person name="Clum A."/>
            <person name="Steindorff A."/>
            <person name="Ohm R.A."/>
            <person name="Martin F."/>
            <person name="Silar P."/>
            <person name="Natvig D.O."/>
            <person name="Lalanne C."/>
            <person name="Gautier V."/>
            <person name="Ament-Velasquez S.L."/>
            <person name="Kruys A."/>
            <person name="Hutchinson M.I."/>
            <person name="Powell A.J."/>
            <person name="Barry K."/>
            <person name="Miller A.N."/>
            <person name="Grigoriev I.V."/>
            <person name="Debuchy R."/>
            <person name="Gladieux P."/>
            <person name="Hiltunen Thoren M."/>
            <person name="Johannesson H."/>
        </authorList>
    </citation>
    <scope>NUCLEOTIDE SEQUENCE</scope>
    <source>
        <strain evidence="1">CBS 955.72</strain>
    </source>
</reference>
<comment type="caution">
    <text evidence="1">The sequence shown here is derived from an EMBL/GenBank/DDBJ whole genome shotgun (WGS) entry which is preliminary data.</text>
</comment>